<organism evidence="2">
    <name type="scientific">termite gut metagenome</name>
    <dbReference type="NCBI Taxonomy" id="433724"/>
    <lineage>
        <taxon>unclassified sequences</taxon>
        <taxon>metagenomes</taxon>
        <taxon>organismal metagenomes</taxon>
    </lineage>
</organism>
<feature type="transmembrane region" description="Helical" evidence="1">
    <location>
        <begin position="196"/>
        <end position="216"/>
    </location>
</feature>
<keyword evidence="1" id="KW-1133">Transmembrane helix</keyword>
<dbReference type="Pfam" id="PF19529">
    <property type="entry name" value="DUF6057"/>
    <property type="match status" value="1"/>
</dbReference>
<comment type="caution">
    <text evidence="2">The sequence shown here is derived from an EMBL/GenBank/DDBJ whole genome shotgun (WGS) entry which is preliminary data.</text>
</comment>
<feature type="transmembrane region" description="Helical" evidence="1">
    <location>
        <begin position="20"/>
        <end position="41"/>
    </location>
</feature>
<protein>
    <submittedName>
        <fullName evidence="2">Uncharacterized protein</fullName>
    </submittedName>
</protein>
<evidence type="ECO:0000256" key="1">
    <source>
        <dbReference type="SAM" id="Phobius"/>
    </source>
</evidence>
<dbReference type="EMBL" id="SNRY01000384">
    <property type="protein sequence ID" value="KAA6341495.1"/>
    <property type="molecule type" value="Genomic_DNA"/>
</dbReference>
<sequence>MDNERIKRIFKQGTFKKIVIPVFMLYSVYLWLGVNPALYLIKRYREFFTDDWFFRRLFDFPGEPSEYLSRLVTLFYNYPLLSSLLVSVILLFVYRFGVTLFEGKISRHLLPCVAAFMLMLMHNEYGHDIRFDIQIVLLFAGLSLLVRSLKYPGKWLSFSVFPLLMALNFYLCGISMTMLFVCIAFAILVSRKEKHYLAWLVEALAVVFVFYFLFSLSSHDLKQELVDVSRIYSFRYFPFILYGIVCIAPVSCFAIRFLKIKNPVRTVFCLLFIPVVFLSLLFTLNLEEKRGFTVQHYALARNWEEVLLQARKCKYPDKNVAYYTNEALYHTGKIYDELFLYNQGFGSAGLMLSEENTMSEIVPNQQIFMYLGAISLSVKWGREAANVYGANPYVLKNLVKAYLAGGYIIEAQKILNLLDHTLFEKKWTAYYRQLANDTARITQDSELKQIRESMTPVAVVARQNPIMNLPYLAQYPGINKMAYDYLLTASLLDHHVQRFAFYVTRLKDFGYKHIPKLYLEGLIYISLYTENPLDMGEYTFDMNIVDRFQSFQNELISIASKHSEKARDVLKSRYGDTYWYYLLFQSPLGNEEKKEAFLRMTQ</sequence>
<gene>
    <name evidence="2" type="ORF">EZS27_010695</name>
</gene>
<accession>A0A5J4S7W0</accession>
<dbReference type="AlphaFoldDB" id="A0A5J4S7W0"/>
<keyword evidence="1" id="KW-0472">Membrane</keyword>
<reference evidence="2" key="1">
    <citation type="submission" date="2019-03" db="EMBL/GenBank/DDBJ databases">
        <title>Single cell metagenomics reveals metabolic interactions within the superorganism composed of flagellate Streblomastix strix and complex community of Bacteroidetes bacteria on its surface.</title>
        <authorList>
            <person name="Treitli S.C."/>
            <person name="Kolisko M."/>
            <person name="Husnik F."/>
            <person name="Keeling P."/>
            <person name="Hampl V."/>
        </authorList>
    </citation>
    <scope>NUCLEOTIDE SEQUENCE</scope>
    <source>
        <strain evidence="2">STM</strain>
    </source>
</reference>
<feature type="transmembrane region" description="Helical" evidence="1">
    <location>
        <begin position="236"/>
        <end position="255"/>
    </location>
</feature>
<dbReference type="InterPro" id="IPR045692">
    <property type="entry name" value="DUF6057"/>
</dbReference>
<feature type="transmembrane region" description="Helical" evidence="1">
    <location>
        <begin position="267"/>
        <end position="286"/>
    </location>
</feature>
<name>A0A5J4S7W0_9ZZZZ</name>
<feature type="transmembrane region" description="Helical" evidence="1">
    <location>
        <begin position="167"/>
        <end position="189"/>
    </location>
</feature>
<keyword evidence="1" id="KW-0812">Transmembrane</keyword>
<evidence type="ECO:0000313" key="2">
    <source>
        <dbReference type="EMBL" id="KAA6341495.1"/>
    </source>
</evidence>
<feature type="transmembrane region" description="Helical" evidence="1">
    <location>
        <begin position="75"/>
        <end position="97"/>
    </location>
</feature>
<proteinExistence type="predicted"/>